<dbReference type="SUPFAM" id="SSF53474">
    <property type="entry name" value="alpha/beta-Hydrolases"/>
    <property type="match status" value="1"/>
</dbReference>
<name>A0ABT1TK67_9GAMM</name>
<gene>
    <name evidence="1" type="ORF">NP590_16090</name>
</gene>
<proteinExistence type="predicted"/>
<dbReference type="EMBL" id="JANIBJ010000034">
    <property type="protein sequence ID" value="MCQ8105633.1"/>
    <property type="molecule type" value="Genomic_DNA"/>
</dbReference>
<keyword evidence="1" id="KW-0378">Hydrolase</keyword>
<accession>A0ABT1TK67</accession>
<dbReference type="RefSeq" id="WP_256603646.1">
    <property type="nucleotide sequence ID" value="NZ_JANIBJ010000034.1"/>
</dbReference>
<keyword evidence="2" id="KW-1185">Reference proteome</keyword>
<evidence type="ECO:0000313" key="2">
    <source>
        <dbReference type="Proteomes" id="UP001524499"/>
    </source>
</evidence>
<dbReference type="GO" id="GO:0016787">
    <property type="term" value="F:hydrolase activity"/>
    <property type="evidence" value="ECO:0007669"/>
    <property type="project" value="UniProtKB-KW"/>
</dbReference>
<sequence>MQKLVIYNHGKDSIPWGEKPLALAEVARRRGYLFLSPDYRDSNDPDARVAKLLSLQISAYETLVLAGSSMGAYVATVAAERLGPAGLFLIAPAFYLPGYALSDFRPGSAEIEVFHGWADEVVPPENAWRFCRAQRATLHMLDGDHRLLSGLPQMTAAFEAFLSRCDQRDSQGDADERL</sequence>
<organism evidence="1 2">
    <name type="scientific">Methylomonas subterranea</name>
    <dbReference type="NCBI Taxonomy" id="2952225"/>
    <lineage>
        <taxon>Bacteria</taxon>
        <taxon>Pseudomonadati</taxon>
        <taxon>Pseudomonadota</taxon>
        <taxon>Gammaproteobacteria</taxon>
        <taxon>Methylococcales</taxon>
        <taxon>Methylococcaceae</taxon>
        <taxon>Methylomonas</taxon>
    </lineage>
</organism>
<comment type="caution">
    <text evidence="1">The sequence shown here is derived from an EMBL/GenBank/DDBJ whole genome shotgun (WGS) entry which is preliminary data.</text>
</comment>
<dbReference type="Gene3D" id="3.40.50.1820">
    <property type="entry name" value="alpha/beta hydrolase"/>
    <property type="match status" value="1"/>
</dbReference>
<evidence type="ECO:0000313" key="1">
    <source>
        <dbReference type="EMBL" id="MCQ8105633.1"/>
    </source>
</evidence>
<protein>
    <submittedName>
        <fullName evidence="1">Alpha/beta hydrolase</fullName>
    </submittedName>
</protein>
<dbReference type="InterPro" id="IPR029058">
    <property type="entry name" value="AB_hydrolase_fold"/>
</dbReference>
<dbReference type="Proteomes" id="UP001524499">
    <property type="component" value="Unassembled WGS sequence"/>
</dbReference>
<reference evidence="1 2" key="1">
    <citation type="submission" date="2022-07" db="EMBL/GenBank/DDBJ databases">
        <title>Methylomonas rivi sp. nov., Methylomonas rosea sp. nov., Methylomonas aureus sp. nov. and Methylomonas subterranea sp. nov., four novel methanotrophs isolated from a freshwater creek and the deep terrestrial subsurface.</title>
        <authorList>
            <person name="Abin C."/>
            <person name="Sankaranarayanan K."/>
            <person name="Garner C."/>
            <person name="Sindelar R."/>
            <person name="Kotary K."/>
            <person name="Garner R."/>
            <person name="Barclay S."/>
            <person name="Lawson P."/>
            <person name="Krumholz L."/>
        </authorList>
    </citation>
    <scope>NUCLEOTIDE SEQUENCE [LARGE SCALE GENOMIC DNA]</scope>
    <source>
        <strain evidence="1 2">SURF-2</strain>
    </source>
</reference>